<evidence type="ECO:0000259" key="7">
    <source>
        <dbReference type="Pfam" id="PF01609"/>
    </source>
</evidence>
<dbReference type="Pfam" id="PF05598">
    <property type="entry name" value="DUF772"/>
    <property type="match status" value="1"/>
</dbReference>
<dbReference type="EMBL" id="JAIRAU010000001">
    <property type="protein sequence ID" value="MBZ5708414.1"/>
    <property type="molecule type" value="Genomic_DNA"/>
</dbReference>
<evidence type="ECO:0000256" key="3">
    <source>
        <dbReference type="ARBA" id="ARBA00022578"/>
    </source>
</evidence>
<keyword evidence="4" id="KW-0238">DNA-binding</keyword>
<reference evidence="9" key="1">
    <citation type="submission" date="2021-08" db="EMBL/GenBank/DDBJ databases">
        <authorList>
            <person name="Stevens D.C."/>
        </authorList>
    </citation>
    <scope>NUCLEOTIDE SEQUENCE</scope>
    <source>
        <strain evidence="9">DSM 53165</strain>
    </source>
</reference>
<keyword evidence="3" id="KW-0815">Transposition</keyword>
<evidence type="ECO:0000313" key="9">
    <source>
        <dbReference type="EMBL" id="MBZ5708414.1"/>
    </source>
</evidence>
<comment type="similarity">
    <text evidence="2">Belongs to the transposase 11 family.</text>
</comment>
<feature type="region of interest" description="Disordered" evidence="6">
    <location>
        <begin position="164"/>
        <end position="209"/>
    </location>
</feature>
<keyword evidence="5" id="KW-0233">DNA recombination</keyword>
<evidence type="ECO:0000256" key="2">
    <source>
        <dbReference type="ARBA" id="ARBA00010075"/>
    </source>
</evidence>
<feature type="domain" description="Transposase IS4-like" evidence="7">
    <location>
        <begin position="205"/>
        <end position="354"/>
    </location>
</feature>
<evidence type="ECO:0000256" key="5">
    <source>
        <dbReference type="ARBA" id="ARBA00023172"/>
    </source>
</evidence>
<dbReference type="PANTHER" id="PTHR35604">
    <property type="entry name" value="TRANSPOSASE INSH FOR INSERTION SEQUENCE ELEMENT IS5A-RELATED"/>
    <property type="match status" value="1"/>
</dbReference>
<protein>
    <submittedName>
        <fullName evidence="9">IS5 family transposase</fullName>
    </submittedName>
</protein>
<comment type="caution">
    <text evidence="9">The sequence shown here is derived from an EMBL/GenBank/DDBJ whole genome shotgun (WGS) entry which is preliminary data.</text>
</comment>
<accession>A0ABS7TJP1</accession>
<dbReference type="Proteomes" id="UP001139031">
    <property type="component" value="Unassembled WGS sequence"/>
</dbReference>
<organism evidence="9 10">
    <name type="scientific">Nannocystis pusilla</name>
    <dbReference type="NCBI Taxonomy" id="889268"/>
    <lineage>
        <taxon>Bacteria</taxon>
        <taxon>Pseudomonadati</taxon>
        <taxon>Myxococcota</taxon>
        <taxon>Polyangia</taxon>
        <taxon>Nannocystales</taxon>
        <taxon>Nannocystaceae</taxon>
        <taxon>Nannocystis</taxon>
    </lineage>
</organism>
<evidence type="ECO:0000256" key="1">
    <source>
        <dbReference type="ARBA" id="ARBA00003544"/>
    </source>
</evidence>
<dbReference type="InterPro" id="IPR008490">
    <property type="entry name" value="Transposase_InsH_N"/>
</dbReference>
<keyword evidence="10" id="KW-1185">Reference proteome</keyword>
<proteinExistence type="inferred from homology"/>
<sequence>MRGTKAPQSSMICLVSPESRIPERHPLRAVKKLVDAALKDLAPVFEGMYSNIGRPSIPPESLLKATLLMALFSVRSDRMFWDQLGYNLLFRWFLDMDMTEDAFHPTTFTKNRERLMDHDVAREFFALVVGQAKAAGLMSNEHFSVDGTLIEAWASLKSFKRKEEAIEEKPPVDETKNPTVDFHGEKRGNDTHESTTDPEARLARKGNGKEAKLSYAQHVLMENRNGLIVDMCITHAHGRAEVEAAYMMLERNDPTRSRRTVAADKGYDTRDFVEGCRKIGVTPHVAMNTGRSGGSAIDGRTSRHEGYLTSQRFRKRIEEIFGWEKTVANFRKTRFRGKQRNEMASLLIGAAYNLVRMAKLMLPIA</sequence>
<evidence type="ECO:0000256" key="4">
    <source>
        <dbReference type="ARBA" id="ARBA00023125"/>
    </source>
</evidence>
<evidence type="ECO:0000259" key="8">
    <source>
        <dbReference type="Pfam" id="PF05598"/>
    </source>
</evidence>
<dbReference type="RefSeq" id="WP_224190163.1">
    <property type="nucleotide sequence ID" value="NZ_JAIRAU010000001.1"/>
</dbReference>
<name>A0ABS7TJP1_9BACT</name>
<comment type="function">
    <text evidence="1">Involved in the transposition of the insertion sequence IS5.</text>
</comment>
<dbReference type="PANTHER" id="PTHR35604:SF2">
    <property type="entry name" value="TRANSPOSASE INSH FOR INSERTION SEQUENCE ELEMENT IS5A-RELATED"/>
    <property type="match status" value="1"/>
</dbReference>
<feature type="domain" description="Transposase InsH N-terminal" evidence="8">
    <location>
        <begin position="18"/>
        <end position="114"/>
    </location>
</feature>
<dbReference type="Pfam" id="PF01609">
    <property type="entry name" value="DDE_Tnp_1"/>
    <property type="match status" value="1"/>
</dbReference>
<dbReference type="InterPro" id="IPR002559">
    <property type="entry name" value="Transposase_11"/>
</dbReference>
<dbReference type="InterPro" id="IPR047959">
    <property type="entry name" value="Transpos_IS5"/>
</dbReference>
<evidence type="ECO:0000256" key="6">
    <source>
        <dbReference type="SAM" id="MobiDB-lite"/>
    </source>
</evidence>
<dbReference type="NCBIfam" id="NF033581">
    <property type="entry name" value="transpos_IS5_4"/>
    <property type="match status" value="1"/>
</dbReference>
<gene>
    <name evidence="9" type="ORF">K7C98_04040</name>
</gene>
<evidence type="ECO:0000313" key="10">
    <source>
        <dbReference type="Proteomes" id="UP001139031"/>
    </source>
</evidence>